<evidence type="ECO:0000313" key="3">
    <source>
        <dbReference type="Ensembl" id="ENSMAMP00000009240.1"/>
    </source>
</evidence>
<dbReference type="GO" id="GO:0000175">
    <property type="term" value="F:3'-5'-RNA exonuclease activity"/>
    <property type="evidence" value="ECO:0007669"/>
    <property type="project" value="TreeGrafter"/>
</dbReference>
<dbReference type="InterPro" id="IPR005135">
    <property type="entry name" value="Endo/exonuclease/phosphatase"/>
</dbReference>
<dbReference type="OrthoDB" id="10253982at2759"/>
<dbReference type="AlphaFoldDB" id="A0A3Q3RT63"/>
<dbReference type="InterPro" id="IPR036691">
    <property type="entry name" value="Endo/exonu/phosph_ase_sf"/>
</dbReference>
<sequence>MIGSLLFYVLYPFSRFWTIRPSEASKKGLPPVVVNGTAAWDGGAVTSKRITQCQKTLLDQWHTPGSRTKGETKERMKKSGPEKENDHTTADMDKKQLMAAAHEGTKNEAAPKICDGQPAVEEKETAMTNGQQQDSVDTPKHEDGGMIVHHEVLHENNNTEDGNIFPTDDISPEQACRAQTTEDSKHQTVCCVQEQKQIQNMEETVTVCWDEYAAPTADEIHGGASGSNLVFTSLLSNSQTTNVSSQHNTQTGWQFPIGPGLAEEVHCPMWTFPAVSYYPPFEFTLPFKVMWRVWQEIDESATEEEPAFTPFPFTKVSMDFTVMSYNILAQDLLEANQELYAHCPLEVLDWSYRYFLLLEEIQKWAPDILCLQEVQENHYHEHLYPVLSQMGYTCVYKRRTGTKTDGCATCYRGDYFSVVSLSQLEFFRPETELLDRHNVGIVLLLQPVATQGVKVTAKGPPLCVANTHLLFNPRRGDVKLAQLAIMLAEIDSMVQSCATKGEHCNVILCGDFNSVPHMPLYQLITTGKLYYHGLPAWMISGQEDLSFKSHCHRLFAPLWPSTLGITDNCQYAASEDMCQSQNQESGKCQYTHAFMLQLRYCPAACVRPQGLMLIPGVTDNTPDPTSRNQPYNKRFSNPISHPLDLESVYKHIPPVSGVSEVTTLNSEVGATVDYIFYSPRRILSSAQKADGDFVSKGLKLTGSVSLLSEDVLWSMKGLPNHIFPSDHLSLIAKFQLDWNAA</sequence>
<name>A0A3Q3RT63_9TELE</name>
<evidence type="ECO:0000256" key="1">
    <source>
        <dbReference type="SAM" id="MobiDB-lite"/>
    </source>
</evidence>
<dbReference type="RefSeq" id="XP_026184756.1">
    <property type="nucleotide sequence ID" value="XM_026328971.1"/>
</dbReference>
<evidence type="ECO:0000313" key="4">
    <source>
        <dbReference type="Proteomes" id="UP000261640"/>
    </source>
</evidence>
<dbReference type="PANTHER" id="PTHR12121">
    <property type="entry name" value="CARBON CATABOLITE REPRESSOR PROTEIN 4"/>
    <property type="match status" value="1"/>
</dbReference>
<dbReference type="FunCoup" id="A0A3Q3RT63">
    <property type="interactions" value="148"/>
</dbReference>
<protein>
    <submittedName>
        <fullName evidence="3">Angel homolog 1 (Drosophila)</fullName>
    </submittedName>
</protein>
<reference evidence="3" key="2">
    <citation type="submission" date="2025-09" db="UniProtKB">
        <authorList>
            <consortium name="Ensembl"/>
        </authorList>
    </citation>
    <scope>IDENTIFICATION</scope>
</reference>
<reference evidence="3" key="1">
    <citation type="submission" date="2025-08" db="UniProtKB">
        <authorList>
            <consortium name="Ensembl"/>
        </authorList>
    </citation>
    <scope>IDENTIFICATION</scope>
</reference>
<accession>A0A3Q3RT63</accession>
<organism evidence="3 4">
    <name type="scientific">Mastacembelus armatus</name>
    <name type="common">zig-zag eel</name>
    <dbReference type="NCBI Taxonomy" id="205130"/>
    <lineage>
        <taxon>Eukaryota</taxon>
        <taxon>Metazoa</taxon>
        <taxon>Chordata</taxon>
        <taxon>Craniata</taxon>
        <taxon>Vertebrata</taxon>
        <taxon>Euteleostomi</taxon>
        <taxon>Actinopterygii</taxon>
        <taxon>Neopterygii</taxon>
        <taxon>Teleostei</taxon>
        <taxon>Neoteleostei</taxon>
        <taxon>Acanthomorphata</taxon>
        <taxon>Anabantaria</taxon>
        <taxon>Synbranchiformes</taxon>
        <taxon>Mastacembelidae</taxon>
        <taxon>Mastacembelus</taxon>
    </lineage>
</organism>
<feature type="domain" description="Endonuclease/exonuclease/phosphatase" evidence="2">
    <location>
        <begin position="323"/>
        <end position="727"/>
    </location>
</feature>
<keyword evidence="4" id="KW-1185">Reference proteome</keyword>
<dbReference type="PANTHER" id="PTHR12121:SF28">
    <property type="entry name" value="PROTEIN ANGEL HOMOLOG 1"/>
    <property type="match status" value="1"/>
</dbReference>
<dbReference type="Gene3D" id="3.60.10.10">
    <property type="entry name" value="Endonuclease/exonuclease/phosphatase"/>
    <property type="match status" value="1"/>
</dbReference>
<dbReference type="GeneID" id="113143350"/>
<feature type="region of interest" description="Disordered" evidence="1">
    <location>
        <begin position="60"/>
        <end position="91"/>
    </location>
</feature>
<dbReference type="Pfam" id="PF03372">
    <property type="entry name" value="Exo_endo_phos"/>
    <property type="match status" value="1"/>
</dbReference>
<dbReference type="Ensembl" id="ENSMAMT00000009485.2">
    <property type="protein sequence ID" value="ENSMAMP00000009240.1"/>
    <property type="gene ID" value="ENSMAMG00000006257.2"/>
</dbReference>
<proteinExistence type="predicted"/>
<dbReference type="STRING" id="205130.ENSMAMP00000009240"/>
<feature type="compositionally biased region" description="Basic and acidic residues" evidence="1">
    <location>
        <begin position="68"/>
        <end position="91"/>
    </location>
</feature>
<dbReference type="InterPro" id="IPR050410">
    <property type="entry name" value="CCR4/nocturin_mRNA_transcr"/>
</dbReference>
<dbReference type="Proteomes" id="UP000261640">
    <property type="component" value="Unplaced"/>
</dbReference>
<dbReference type="GeneTree" id="ENSGT00940000159057"/>
<dbReference type="InParanoid" id="A0A3Q3RT63"/>
<evidence type="ECO:0000259" key="2">
    <source>
        <dbReference type="Pfam" id="PF03372"/>
    </source>
</evidence>
<dbReference type="SUPFAM" id="SSF56219">
    <property type="entry name" value="DNase I-like"/>
    <property type="match status" value="1"/>
</dbReference>
<dbReference type="CTD" id="23357"/>